<sequence>MASLGSTPSSPPLQDPPTVPTDAMSAPPVATSNPYRDGHTLSLFVTATYPPWQGLVSAQLTVRILRAFPITMSPTMIVQLPSGGHAVLKMFDRRFGPQSRCRGNRPIPHTTQDEARWASFVASSHSQHVLQDIDRQRTTGNFPPSAGDLYEDAVNDGNPNCPPHCVFEAAVHDQAQRYFRTEVQAYQQLASLQGATVPRLYASISHQISSLLGPSASARPEFQAQGILIELINGLSGERLLNNAREYAVADLARIAQNAIDGAAAINNYGVLLGDCQPQNVIIRNSDGRVFYIDFSQAYFLGPHGLGRDAFWTSVRCNGNFAVMAEALAEKAREVHRADIASQLQFPGGPFSR</sequence>
<dbReference type="GeneID" id="85322577"/>
<gene>
    <name evidence="2" type="ORF">B0T26DRAFT_671328</name>
</gene>
<dbReference type="InterPro" id="IPR011009">
    <property type="entry name" value="Kinase-like_dom_sf"/>
</dbReference>
<reference evidence="2" key="1">
    <citation type="submission" date="2023-06" db="EMBL/GenBank/DDBJ databases">
        <title>Genome-scale phylogeny and comparative genomics of the fungal order Sordariales.</title>
        <authorList>
            <consortium name="Lawrence Berkeley National Laboratory"/>
            <person name="Hensen N."/>
            <person name="Bonometti L."/>
            <person name="Westerberg I."/>
            <person name="Brannstrom I.O."/>
            <person name="Guillou S."/>
            <person name="Cros-Aarteil S."/>
            <person name="Calhoun S."/>
            <person name="Haridas S."/>
            <person name="Kuo A."/>
            <person name="Mondo S."/>
            <person name="Pangilinan J."/>
            <person name="Riley R."/>
            <person name="LaButti K."/>
            <person name="Andreopoulos B."/>
            <person name="Lipzen A."/>
            <person name="Chen C."/>
            <person name="Yanf M."/>
            <person name="Daum C."/>
            <person name="Ng V."/>
            <person name="Clum A."/>
            <person name="Steindorff A."/>
            <person name="Ohm R."/>
            <person name="Martin F."/>
            <person name="Silar P."/>
            <person name="Natvig D."/>
            <person name="Lalanne C."/>
            <person name="Gautier V."/>
            <person name="Ament-velasquez S.L."/>
            <person name="Kruys A."/>
            <person name="Hutchinson M.I."/>
            <person name="Powell A.J."/>
            <person name="Barry K."/>
            <person name="Miller A.N."/>
            <person name="Grigoriev I.V."/>
            <person name="Debuchy R."/>
            <person name="Gladieux P."/>
            <person name="Thoren M.H."/>
            <person name="Johannesson H."/>
        </authorList>
    </citation>
    <scope>NUCLEOTIDE SEQUENCE</scope>
    <source>
        <strain evidence="2">SMH2392-1A</strain>
    </source>
</reference>
<dbReference type="AlphaFoldDB" id="A0AA40BJ37"/>
<feature type="compositionally biased region" description="Pro residues" evidence="1">
    <location>
        <begin position="9"/>
        <end position="19"/>
    </location>
</feature>
<comment type="caution">
    <text evidence="2">The sequence shown here is derived from an EMBL/GenBank/DDBJ whole genome shotgun (WGS) entry which is preliminary data.</text>
</comment>
<evidence type="ECO:0000256" key="1">
    <source>
        <dbReference type="SAM" id="MobiDB-lite"/>
    </source>
</evidence>
<accession>A0AA40BJ37</accession>
<proteinExistence type="predicted"/>
<dbReference type="Proteomes" id="UP001172101">
    <property type="component" value="Unassembled WGS sequence"/>
</dbReference>
<dbReference type="EMBL" id="JAUIRO010000001">
    <property type="protein sequence ID" value="KAK0735145.1"/>
    <property type="molecule type" value="Genomic_DNA"/>
</dbReference>
<name>A0AA40BJ37_9PEZI</name>
<feature type="region of interest" description="Disordered" evidence="1">
    <location>
        <begin position="1"/>
        <end position="33"/>
    </location>
</feature>
<evidence type="ECO:0008006" key="4">
    <source>
        <dbReference type="Google" id="ProtNLM"/>
    </source>
</evidence>
<keyword evidence="3" id="KW-1185">Reference proteome</keyword>
<dbReference type="RefSeq" id="XP_060304022.1">
    <property type="nucleotide sequence ID" value="XM_060439307.1"/>
</dbReference>
<evidence type="ECO:0000313" key="2">
    <source>
        <dbReference type="EMBL" id="KAK0735145.1"/>
    </source>
</evidence>
<organism evidence="2 3">
    <name type="scientific">Lasiosphaeria miniovina</name>
    <dbReference type="NCBI Taxonomy" id="1954250"/>
    <lineage>
        <taxon>Eukaryota</taxon>
        <taxon>Fungi</taxon>
        <taxon>Dikarya</taxon>
        <taxon>Ascomycota</taxon>
        <taxon>Pezizomycotina</taxon>
        <taxon>Sordariomycetes</taxon>
        <taxon>Sordariomycetidae</taxon>
        <taxon>Sordariales</taxon>
        <taxon>Lasiosphaeriaceae</taxon>
        <taxon>Lasiosphaeria</taxon>
    </lineage>
</organism>
<evidence type="ECO:0000313" key="3">
    <source>
        <dbReference type="Proteomes" id="UP001172101"/>
    </source>
</evidence>
<dbReference type="Gene3D" id="1.10.510.10">
    <property type="entry name" value="Transferase(Phosphotransferase) domain 1"/>
    <property type="match status" value="1"/>
</dbReference>
<protein>
    <recommendedName>
        <fullName evidence="4">Protein kinase domain-containing protein</fullName>
    </recommendedName>
</protein>
<dbReference type="SUPFAM" id="SSF56112">
    <property type="entry name" value="Protein kinase-like (PK-like)"/>
    <property type="match status" value="1"/>
</dbReference>